<dbReference type="Proteomes" id="UP000468735">
    <property type="component" value="Unassembled WGS sequence"/>
</dbReference>
<dbReference type="OrthoDB" id="26870at2"/>
<feature type="chain" id="PRO_5026206276" evidence="3">
    <location>
        <begin position="25"/>
        <end position="420"/>
    </location>
</feature>
<evidence type="ECO:0000256" key="3">
    <source>
        <dbReference type="SAM" id="SignalP"/>
    </source>
</evidence>
<keyword evidence="2 3" id="KW-0732">Signal</keyword>
<dbReference type="InterPro" id="IPR028082">
    <property type="entry name" value="Peripla_BP_I"/>
</dbReference>
<dbReference type="PANTHER" id="PTHR47235">
    <property type="entry name" value="BLR6548 PROTEIN"/>
    <property type="match status" value="1"/>
</dbReference>
<evidence type="ECO:0000256" key="1">
    <source>
        <dbReference type="ARBA" id="ARBA00010062"/>
    </source>
</evidence>
<evidence type="ECO:0000313" key="6">
    <source>
        <dbReference type="Proteomes" id="UP000468735"/>
    </source>
</evidence>
<feature type="domain" description="Leucine-binding protein" evidence="4">
    <location>
        <begin position="52"/>
        <end position="396"/>
    </location>
</feature>
<reference evidence="5 6" key="1">
    <citation type="submission" date="2019-09" db="EMBL/GenBank/DDBJ databases">
        <title>Actinomadura physcomitrii sp. nov., a novel actinomycete isolated from moss [Physcomitrium sphaericum (Ludw) Fuernr].</title>
        <authorList>
            <person name="Zhuang X."/>
            <person name="Liu C."/>
        </authorList>
    </citation>
    <scope>NUCLEOTIDE SEQUENCE [LARGE SCALE GENOMIC DNA]</scope>
    <source>
        <strain evidence="5 6">HMC1</strain>
    </source>
</reference>
<sequence length="420" mass="43525">MKGPIVNISPVLRGLVVTTALALAATACSTKAPGGDASGGAVKTGQGVTDGTITLGVLSDLSNVFGPLGQTLVQGNELYFKQRNASGGICGRQVKLEIRDHAYNVQTSVSQFSELEPKALGFVQLLGSPIVSALAPKIASTRAVTLPATWSTDWLSKDGLVIVGSAYPVDMINGIQYLLDEKKIKKGDTLGHVYFEGDYGTNALKGSQYAAEKLGLKIKPVQVVPSATDLTAQFNELRSGGDPQAILVSAGPRQTASIAGLAAGSGLKTPILANGPGFDPALLATPVGKTLADNLYVATSYEPFSGGSKQAQTIATQYGTAYPNGKPTNMVNYGYATAEVMGQALDQACKEGDLTRDGLAKAMRSLNKVETGVMPALDLSDAAKFPSTSSYINRVDLKAKGGLVVAKEPFTSDLTASFTG</sequence>
<feature type="signal peptide" evidence="3">
    <location>
        <begin position="1"/>
        <end position="24"/>
    </location>
</feature>
<name>A0A6H9Y878_9ACTN</name>
<comment type="similarity">
    <text evidence="1">Belongs to the leucine-binding protein family.</text>
</comment>
<protein>
    <submittedName>
        <fullName evidence="5">ABC transporter substrate-binding protein</fullName>
    </submittedName>
</protein>
<dbReference type="PROSITE" id="PS51257">
    <property type="entry name" value="PROKAR_LIPOPROTEIN"/>
    <property type="match status" value="1"/>
</dbReference>
<dbReference type="EMBL" id="WBMT01000031">
    <property type="protein sequence ID" value="KAB2340208.1"/>
    <property type="molecule type" value="Genomic_DNA"/>
</dbReference>
<dbReference type="PANTHER" id="PTHR47235:SF1">
    <property type="entry name" value="BLR6548 PROTEIN"/>
    <property type="match status" value="1"/>
</dbReference>
<evidence type="ECO:0000313" key="5">
    <source>
        <dbReference type="EMBL" id="KAB2340208.1"/>
    </source>
</evidence>
<dbReference type="Pfam" id="PF13458">
    <property type="entry name" value="Peripla_BP_6"/>
    <property type="match status" value="1"/>
</dbReference>
<dbReference type="SUPFAM" id="SSF53822">
    <property type="entry name" value="Periplasmic binding protein-like I"/>
    <property type="match status" value="1"/>
</dbReference>
<dbReference type="AlphaFoldDB" id="A0A6H9Y878"/>
<gene>
    <name evidence="5" type="ORF">F8566_45955</name>
</gene>
<proteinExistence type="inferred from homology"/>
<dbReference type="Gene3D" id="3.40.50.2300">
    <property type="match status" value="2"/>
</dbReference>
<evidence type="ECO:0000259" key="4">
    <source>
        <dbReference type="Pfam" id="PF13458"/>
    </source>
</evidence>
<organism evidence="5 6">
    <name type="scientific">Actinomadura rudentiformis</name>
    <dbReference type="NCBI Taxonomy" id="359158"/>
    <lineage>
        <taxon>Bacteria</taxon>
        <taxon>Bacillati</taxon>
        <taxon>Actinomycetota</taxon>
        <taxon>Actinomycetes</taxon>
        <taxon>Streptosporangiales</taxon>
        <taxon>Thermomonosporaceae</taxon>
        <taxon>Actinomadura</taxon>
    </lineage>
</organism>
<accession>A0A6H9Y878</accession>
<keyword evidence="6" id="KW-1185">Reference proteome</keyword>
<dbReference type="InterPro" id="IPR028081">
    <property type="entry name" value="Leu-bd"/>
</dbReference>
<evidence type="ECO:0000256" key="2">
    <source>
        <dbReference type="ARBA" id="ARBA00022729"/>
    </source>
</evidence>
<comment type="caution">
    <text evidence="5">The sequence shown here is derived from an EMBL/GenBank/DDBJ whole genome shotgun (WGS) entry which is preliminary data.</text>
</comment>